<evidence type="ECO:0000256" key="1">
    <source>
        <dbReference type="ARBA" id="ARBA00004651"/>
    </source>
</evidence>
<dbReference type="RefSeq" id="WP_138004198.1">
    <property type="nucleotide sequence ID" value="NZ_QGQD01000115.1"/>
</dbReference>
<evidence type="ECO:0000256" key="5">
    <source>
        <dbReference type="ARBA" id="ARBA00022989"/>
    </source>
</evidence>
<keyword evidence="5 7" id="KW-1133">Transmembrane helix</keyword>
<gene>
    <name evidence="8" type="primary">srpC_2</name>
    <name evidence="8" type="ORF">DSM106044_05602</name>
</gene>
<feature type="transmembrane region" description="Helical" evidence="7">
    <location>
        <begin position="111"/>
        <end position="131"/>
    </location>
</feature>
<proteinExistence type="inferred from homology"/>
<comment type="similarity">
    <text evidence="2">Belongs to the chromate ion transporter (CHR) (TC 2.A.51) family.</text>
</comment>
<keyword evidence="6 7" id="KW-0472">Membrane</keyword>
<evidence type="ECO:0000256" key="3">
    <source>
        <dbReference type="ARBA" id="ARBA00022475"/>
    </source>
</evidence>
<evidence type="ECO:0000256" key="2">
    <source>
        <dbReference type="ARBA" id="ARBA00005262"/>
    </source>
</evidence>
<dbReference type="InterPro" id="IPR052518">
    <property type="entry name" value="CHR_Transporter"/>
</dbReference>
<evidence type="ECO:0000256" key="6">
    <source>
        <dbReference type="ARBA" id="ARBA00023136"/>
    </source>
</evidence>
<dbReference type="PANTHER" id="PTHR43663:SF2">
    <property type="entry name" value="CHROMATE TRANSPORT PROTEIN-RELATED"/>
    <property type="match status" value="1"/>
</dbReference>
<accession>A0A4U8Q085</accession>
<dbReference type="STRING" id="180332.GCA_000797495_00322"/>
<protein>
    <submittedName>
        <fullName evidence="8">Putative chromate transport protein</fullName>
    </submittedName>
</protein>
<dbReference type="InterPro" id="IPR003370">
    <property type="entry name" value="Chromate_transpt"/>
</dbReference>
<feature type="transmembrane region" description="Helical" evidence="7">
    <location>
        <begin position="7"/>
        <end position="32"/>
    </location>
</feature>
<evidence type="ECO:0000313" key="9">
    <source>
        <dbReference type="Proteomes" id="UP000306509"/>
    </source>
</evidence>
<dbReference type="Proteomes" id="UP000306509">
    <property type="component" value="Unassembled WGS sequence"/>
</dbReference>
<dbReference type="GO" id="GO:0015109">
    <property type="term" value="F:chromate transmembrane transporter activity"/>
    <property type="evidence" value="ECO:0007669"/>
    <property type="project" value="InterPro"/>
</dbReference>
<keyword evidence="3" id="KW-1003">Cell membrane</keyword>
<keyword evidence="9" id="KW-1185">Reference proteome</keyword>
<reference evidence="8 9" key="1">
    <citation type="journal article" date="2019" name="Anaerobe">
        <title>Detection of Robinsoniella peoriensis in multiple bone samples of a trauma patient.</title>
        <authorList>
            <person name="Schrottner P."/>
            <person name="Hartwich K."/>
            <person name="Bunk B."/>
            <person name="Schober I."/>
            <person name="Helbig S."/>
            <person name="Rudolph W.W."/>
            <person name="Gunzer F."/>
        </authorList>
    </citation>
    <scope>NUCLEOTIDE SEQUENCE [LARGE SCALE GENOMIC DNA]</scope>
    <source>
        <strain evidence="8 9">DSM 106044</strain>
    </source>
</reference>
<organism evidence="8 9">
    <name type="scientific">Robinsoniella peoriensis</name>
    <dbReference type="NCBI Taxonomy" id="180332"/>
    <lineage>
        <taxon>Bacteria</taxon>
        <taxon>Bacillati</taxon>
        <taxon>Bacillota</taxon>
        <taxon>Clostridia</taxon>
        <taxon>Lachnospirales</taxon>
        <taxon>Lachnospiraceae</taxon>
        <taxon>Robinsoniella</taxon>
    </lineage>
</organism>
<comment type="caution">
    <text evidence="8">The sequence shown here is derived from an EMBL/GenBank/DDBJ whole genome shotgun (WGS) entry which is preliminary data.</text>
</comment>
<dbReference type="GO" id="GO:0005886">
    <property type="term" value="C:plasma membrane"/>
    <property type="evidence" value="ECO:0007669"/>
    <property type="project" value="UniProtKB-SubCell"/>
</dbReference>
<name>A0A4U8Q085_9FIRM</name>
<feature type="transmembrane region" description="Helical" evidence="7">
    <location>
        <begin position="143"/>
        <end position="173"/>
    </location>
</feature>
<comment type="subcellular location">
    <subcellularLocation>
        <location evidence="1">Cell membrane</location>
        <topology evidence="1">Multi-pass membrane protein</topology>
    </subcellularLocation>
</comment>
<evidence type="ECO:0000313" key="8">
    <source>
        <dbReference type="EMBL" id="TLC97648.1"/>
    </source>
</evidence>
<dbReference type="PANTHER" id="PTHR43663">
    <property type="entry name" value="CHROMATE TRANSPORT PROTEIN-RELATED"/>
    <property type="match status" value="1"/>
</dbReference>
<evidence type="ECO:0000256" key="7">
    <source>
        <dbReference type="SAM" id="Phobius"/>
    </source>
</evidence>
<feature type="transmembrane region" description="Helical" evidence="7">
    <location>
        <begin position="84"/>
        <end position="105"/>
    </location>
</feature>
<dbReference type="Pfam" id="PF02417">
    <property type="entry name" value="Chromate_transp"/>
    <property type="match status" value="1"/>
</dbReference>
<sequence length="187" mass="20149">MKKLPLLCWLFGINFFISAFTFGGGYVVIPMIRKYFVQNKNLLCESELLDMAAIAQSSPGAIAVNLSVLAGYKTAGLKGAIISGLASVLPALLILSVISAGYQAFRDNTVVSAVLKGMEAGVAALIVDLVYDMCRNIFKEGRLFFSILIPLAFIASFFLQINAALIIAASALLCLLECFIRRNKVTV</sequence>
<dbReference type="AlphaFoldDB" id="A0A4U8Q085"/>
<keyword evidence="4 7" id="KW-0812">Transmembrane</keyword>
<dbReference type="EMBL" id="QGQD01000115">
    <property type="protein sequence ID" value="TLC97648.1"/>
    <property type="molecule type" value="Genomic_DNA"/>
</dbReference>
<evidence type="ECO:0000256" key="4">
    <source>
        <dbReference type="ARBA" id="ARBA00022692"/>
    </source>
</evidence>